<gene>
    <name evidence="1" type="ORF">JG688_00005471</name>
</gene>
<dbReference type="Proteomes" id="UP000709295">
    <property type="component" value="Unassembled WGS sequence"/>
</dbReference>
<comment type="caution">
    <text evidence="1">The sequence shown here is derived from an EMBL/GenBank/DDBJ whole genome shotgun (WGS) entry which is preliminary data.</text>
</comment>
<evidence type="ECO:0000313" key="2">
    <source>
        <dbReference type="Proteomes" id="UP000709295"/>
    </source>
</evidence>
<evidence type="ECO:0000313" key="1">
    <source>
        <dbReference type="EMBL" id="KAG6969110.1"/>
    </source>
</evidence>
<accession>A0A8J5MHL7</accession>
<protein>
    <submittedName>
        <fullName evidence="1">Uncharacterized protein</fullName>
    </submittedName>
</protein>
<reference evidence="1" key="1">
    <citation type="submission" date="2021-01" db="EMBL/GenBank/DDBJ databases">
        <title>Phytophthora aleatoria, a newly-described species from Pinus radiata is distinct from Phytophthora cactorum isolates based on comparative genomics.</title>
        <authorList>
            <person name="Mcdougal R."/>
            <person name="Panda P."/>
            <person name="Williams N."/>
            <person name="Studholme D.J."/>
        </authorList>
    </citation>
    <scope>NUCLEOTIDE SEQUENCE</scope>
    <source>
        <strain evidence="1">NZFS 4037</strain>
    </source>
</reference>
<name>A0A8J5MHL7_9STRA</name>
<keyword evidence="2" id="KW-1185">Reference proteome</keyword>
<organism evidence="1 2">
    <name type="scientific">Phytophthora aleatoria</name>
    <dbReference type="NCBI Taxonomy" id="2496075"/>
    <lineage>
        <taxon>Eukaryota</taxon>
        <taxon>Sar</taxon>
        <taxon>Stramenopiles</taxon>
        <taxon>Oomycota</taxon>
        <taxon>Peronosporomycetes</taxon>
        <taxon>Peronosporales</taxon>
        <taxon>Peronosporaceae</taxon>
        <taxon>Phytophthora</taxon>
    </lineage>
</organism>
<sequence length="68" mass="8002">MMMEIETKIVRASWIGRLIIDEAHSLQEIVLPRLIRSDVSAKNRERRKSQLKWYCRLSRVSVDTSSNT</sequence>
<dbReference type="AlphaFoldDB" id="A0A8J5MHL7"/>
<proteinExistence type="predicted"/>
<dbReference type="EMBL" id="JAENGY010000218">
    <property type="protein sequence ID" value="KAG6969110.1"/>
    <property type="molecule type" value="Genomic_DNA"/>
</dbReference>